<gene>
    <name evidence="2" type="ORF">BECKFW1821C_GA0114237_101112</name>
</gene>
<feature type="region of interest" description="Disordered" evidence="1">
    <location>
        <begin position="45"/>
        <end position="67"/>
    </location>
</feature>
<protein>
    <submittedName>
        <fullName evidence="2">Uncharacterized protein</fullName>
    </submittedName>
</protein>
<proteinExistence type="predicted"/>
<dbReference type="AlphaFoldDB" id="A0A450TII7"/>
<sequence>MVVVEEIGGEFEKALLRQQRDGLSIVTLYGGREKIECQTYGIDGDTSKGGGEFRSPRNQAPCRQRRSHQYGNVSERLGWMPDSKHPLQILRLRETVRVLDLQRVPNLTVGKVLIKIFFRYPRAVIRLLPKCFRETLDDLFDLKFTDNP</sequence>
<accession>A0A450TII7</accession>
<organism evidence="2">
    <name type="scientific">Candidatus Kentrum sp. FW</name>
    <dbReference type="NCBI Taxonomy" id="2126338"/>
    <lineage>
        <taxon>Bacteria</taxon>
        <taxon>Pseudomonadati</taxon>
        <taxon>Pseudomonadota</taxon>
        <taxon>Gammaproteobacteria</taxon>
        <taxon>Candidatus Kentrum</taxon>
    </lineage>
</organism>
<name>A0A450TII7_9GAMM</name>
<dbReference type="EMBL" id="CAADFE010000011">
    <property type="protein sequence ID" value="VFJ67109.1"/>
    <property type="molecule type" value="Genomic_DNA"/>
</dbReference>
<evidence type="ECO:0000313" key="2">
    <source>
        <dbReference type="EMBL" id="VFJ67109.1"/>
    </source>
</evidence>
<evidence type="ECO:0000256" key="1">
    <source>
        <dbReference type="SAM" id="MobiDB-lite"/>
    </source>
</evidence>
<reference evidence="2" key="1">
    <citation type="submission" date="2019-02" db="EMBL/GenBank/DDBJ databases">
        <authorList>
            <person name="Gruber-Vodicka R. H."/>
            <person name="Seah K. B. B."/>
        </authorList>
    </citation>
    <scope>NUCLEOTIDE SEQUENCE</scope>
    <source>
        <strain evidence="2">BECK_BZ131</strain>
    </source>
</reference>